<dbReference type="InterPro" id="IPR010985">
    <property type="entry name" value="Ribbon_hlx_hlx"/>
</dbReference>
<dbReference type="GO" id="GO:0006355">
    <property type="term" value="P:regulation of DNA-templated transcription"/>
    <property type="evidence" value="ECO:0007669"/>
    <property type="project" value="InterPro"/>
</dbReference>
<evidence type="ECO:0000313" key="1">
    <source>
        <dbReference type="EMBL" id="KFI49876.1"/>
    </source>
</evidence>
<accession>A0A086ZTM6</accession>
<dbReference type="EMBL" id="JGYS01000033">
    <property type="protein sequence ID" value="KFI49876.1"/>
    <property type="molecule type" value="Genomic_DNA"/>
</dbReference>
<dbReference type="SUPFAM" id="SSF47598">
    <property type="entry name" value="Ribbon-helix-helix"/>
    <property type="match status" value="1"/>
</dbReference>
<comment type="caution">
    <text evidence="1">The sequence shown here is derived from an EMBL/GenBank/DDBJ whole genome shotgun (WGS) entry which is preliminary data.</text>
</comment>
<dbReference type="RefSeq" id="WP_043167742.1">
    <property type="nucleotide sequence ID" value="NZ_JDUV01000036.1"/>
</dbReference>
<dbReference type="AlphaFoldDB" id="A0A086ZTM6"/>
<dbReference type="InterPro" id="IPR013321">
    <property type="entry name" value="Arc_rbn_hlx_hlx"/>
</dbReference>
<dbReference type="Gene3D" id="1.10.1220.10">
    <property type="entry name" value="Met repressor-like"/>
    <property type="match status" value="1"/>
</dbReference>
<organism evidence="1 2">
    <name type="scientific">Bifidobacterium callitrichos DSM 23973</name>
    <dbReference type="NCBI Taxonomy" id="1437609"/>
    <lineage>
        <taxon>Bacteria</taxon>
        <taxon>Bacillati</taxon>
        <taxon>Actinomycetota</taxon>
        <taxon>Actinomycetes</taxon>
        <taxon>Bifidobacteriales</taxon>
        <taxon>Bifidobacteriaceae</taxon>
        <taxon>Bifidobacterium</taxon>
    </lineage>
</organism>
<name>A0A086ZTM6_9BIFI</name>
<proteinExistence type="predicted"/>
<reference evidence="1 2" key="1">
    <citation type="submission" date="2014-03" db="EMBL/GenBank/DDBJ databases">
        <title>Genomics of Bifidobacteria.</title>
        <authorList>
            <person name="Ventura M."/>
            <person name="Milani C."/>
            <person name="Lugli G.A."/>
        </authorList>
    </citation>
    <scope>NUCLEOTIDE SEQUENCE [LARGE SCALE GENOMIC DNA]</scope>
    <source>
        <strain evidence="1 2">DSM 23973</strain>
    </source>
</reference>
<sequence length="78" mass="8927">MKGNMKAYKPASEDREIKEIQDVFRKDDAPTDDENTLVMTSIRLHAKTRAAAKVYAIEHGMKMQEVIENALSKYIGER</sequence>
<dbReference type="STRING" id="1437609.BCAL_2391"/>
<dbReference type="eggNOG" id="ENOG5032591">
    <property type="taxonomic scope" value="Bacteria"/>
</dbReference>
<protein>
    <submittedName>
        <fullName evidence="1">Uncharacterized protein</fullName>
    </submittedName>
</protein>
<evidence type="ECO:0000313" key="2">
    <source>
        <dbReference type="Proteomes" id="UP000029072"/>
    </source>
</evidence>
<gene>
    <name evidence="1" type="ORF">BCAL_2391</name>
</gene>
<dbReference type="OrthoDB" id="3235735at2"/>
<dbReference type="Proteomes" id="UP000029072">
    <property type="component" value="Unassembled WGS sequence"/>
</dbReference>